<proteinExistence type="predicted"/>
<dbReference type="InterPro" id="IPR019151">
    <property type="entry name" value="Proteasome_assmbl_chaperone_2"/>
</dbReference>
<organism evidence="1 2">
    <name type="scientific">Candidatus Sherwoodlollariibacterium unditelluris</name>
    <dbReference type="NCBI Taxonomy" id="1974757"/>
    <lineage>
        <taxon>Bacteria</taxon>
        <taxon>Pseudomonadati</taxon>
        <taxon>Candidatus Omnitrophota</taxon>
        <taxon>Candidatus Sherwoodlollariibacterium</taxon>
    </lineage>
</organism>
<dbReference type="Pfam" id="PF09754">
    <property type="entry name" value="PAC2"/>
    <property type="match status" value="1"/>
</dbReference>
<dbReference type="Proteomes" id="UP000231292">
    <property type="component" value="Unassembled WGS sequence"/>
</dbReference>
<evidence type="ECO:0008006" key="3">
    <source>
        <dbReference type="Google" id="ProtNLM"/>
    </source>
</evidence>
<dbReference type="Gene3D" id="3.40.50.10900">
    <property type="entry name" value="PAC-like subunit"/>
    <property type="match status" value="1"/>
</dbReference>
<dbReference type="AlphaFoldDB" id="A0A2G9YJA1"/>
<accession>A0A2G9YJA1</accession>
<dbReference type="PANTHER" id="PTHR35610">
    <property type="entry name" value="3-ISOPROPYLMALATE DEHYDRATASE-RELATED"/>
    <property type="match status" value="1"/>
</dbReference>
<dbReference type="EMBL" id="PCRK01000096">
    <property type="protein sequence ID" value="PIP19242.1"/>
    <property type="molecule type" value="Genomic_DNA"/>
</dbReference>
<reference evidence="1 2" key="1">
    <citation type="submission" date="2017-09" db="EMBL/GenBank/DDBJ databases">
        <title>Depth-based differentiation of microbial function through sediment-hosted aquifers and enrichment of novel symbionts in the deep terrestrial subsurface.</title>
        <authorList>
            <person name="Probst A.J."/>
            <person name="Ladd B."/>
            <person name="Jarett J.K."/>
            <person name="Geller-Mcgrath D.E."/>
            <person name="Sieber C.M."/>
            <person name="Emerson J.B."/>
            <person name="Anantharaman K."/>
            <person name="Thomas B.C."/>
            <person name="Malmstrom R."/>
            <person name="Stieglmeier M."/>
            <person name="Klingl A."/>
            <person name="Woyke T."/>
            <person name="Ryan C.M."/>
            <person name="Banfield J.F."/>
        </authorList>
    </citation>
    <scope>NUCLEOTIDE SEQUENCE [LARGE SCALE GENOMIC DNA]</scope>
    <source>
        <strain evidence="1">CG23_combo_of_CG06-09_8_20_14_all_41_10</strain>
    </source>
</reference>
<evidence type="ECO:0000313" key="2">
    <source>
        <dbReference type="Proteomes" id="UP000231292"/>
    </source>
</evidence>
<dbReference type="PANTHER" id="PTHR35610:SF7">
    <property type="entry name" value="3-ISOPROPYLMALATE DEHYDRATASE"/>
    <property type="match status" value="1"/>
</dbReference>
<protein>
    <recommendedName>
        <fullName evidence="3">Proteasome assembly chaperone family protein</fullName>
    </recommendedName>
</protein>
<dbReference type="SUPFAM" id="SSF159659">
    <property type="entry name" value="Cgl1923-like"/>
    <property type="match status" value="1"/>
</dbReference>
<sequence>MNMDKVKISKRPRLRNPYLIVAWPGMGEVAFKAVSYLIEQLKLEEFALIPAEDFFYLTSSLVKQGILSIPELPQSKFYYYKNKSGKNDLIVFISNAQPDLVRADAYSRKIIQVAKSFKVDTVVSFASMPQAIDHTQESSVWFAATSVELSNNLKKRNLNVLSEGAISGMNGLFLGIAKREGLKGFCLLGEIPLYTIQIENPKASYAVLKALSGILDLKVDLSGLINQAKNMEEEIGKLLDYLKMGNQVAGPISEEDIERIKNSLSQLTKLPLSVKTKIEGLFSLARSDISKAAELKAELDKWNAYKEYEDRFLDLFKKRGEKSN</sequence>
<evidence type="ECO:0000313" key="1">
    <source>
        <dbReference type="EMBL" id="PIP19242.1"/>
    </source>
</evidence>
<dbReference type="InterPro" id="IPR038389">
    <property type="entry name" value="PSMG2_sf"/>
</dbReference>
<gene>
    <name evidence="1" type="ORF">COX41_03950</name>
</gene>
<comment type="caution">
    <text evidence="1">The sequence shown here is derived from an EMBL/GenBank/DDBJ whole genome shotgun (WGS) entry which is preliminary data.</text>
</comment>
<name>A0A2G9YJA1_9BACT</name>